<dbReference type="OrthoDB" id="5986751at2759"/>
<gene>
    <name evidence="3" type="ORF">OS493_007666</name>
</gene>
<sequence length="486" mass="56613">MFTAVWIEKAVIDNIKLRQALDQKFSSLKLKILDFAGDNEYHAYHHMFLRSQAIYVIVFNMAKFAENSFRDINARIKTLHLWFESVCSHVPPKTPIFLVGTHRGHMDKICIESLNGHLKKTLWDLNYCDELIMNDVEKLIFFPVENSDKNDAGVQTLQNKIMVVEEELKGTIGHDIPLSWIQIQDEIIKLQEKKEAKFCVPLEEFPRTFDYLICTNWSEETLKYFHEKGLVIYLDKDQELSRLVLLKPEILVDIIIQLVTKQPEMIPQRGFRRDWELLNTKGKLTKSLLDKILSEAVAVQENKEAITAFLEKCDLICPLAHNKIIPMYNSENGKELRPAHFVPSMLPTHVSADESAPLWLDETTDKKFYVFFKKFLPEPLFHCLLSRAHKNSKVEFPRSQPVVFRDVGKFWMSPRQPYRLKLIKDTKMIEVTFSCSNRNGMKPSDVLMQVFSMMDGICRNFPFVKFHCGPACPYLNVQDTKMKMIS</sequence>
<evidence type="ECO:0000256" key="1">
    <source>
        <dbReference type="ARBA" id="ARBA00022737"/>
    </source>
</evidence>
<name>A0A9W9YRN0_9CNID</name>
<dbReference type="InterPro" id="IPR032171">
    <property type="entry name" value="COR-A"/>
</dbReference>
<keyword evidence="4" id="KW-1185">Reference proteome</keyword>
<protein>
    <recommendedName>
        <fullName evidence="2">COR domain-containing protein</fullName>
    </recommendedName>
</protein>
<organism evidence="3 4">
    <name type="scientific">Desmophyllum pertusum</name>
    <dbReference type="NCBI Taxonomy" id="174260"/>
    <lineage>
        <taxon>Eukaryota</taxon>
        <taxon>Metazoa</taxon>
        <taxon>Cnidaria</taxon>
        <taxon>Anthozoa</taxon>
        <taxon>Hexacorallia</taxon>
        <taxon>Scleractinia</taxon>
        <taxon>Caryophylliina</taxon>
        <taxon>Caryophylliidae</taxon>
        <taxon>Desmophyllum</taxon>
    </lineage>
</organism>
<dbReference type="Gene3D" id="3.40.50.300">
    <property type="entry name" value="P-loop containing nucleotide triphosphate hydrolases"/>
    <property type="match status" value="1"/>
</dbReference>
<dbReference type="InterPro" id="IPR027417">
    <property type="entry name" value="P-loop_NTPase"/>
</dbReference>
<evidence type="ECO:0000313" key="3">
    <source>
        <dbReference type="EMBL" id="KAJ7365026.1"/>
    </source>
</evidence>
<dbReference type="Pfam" id="PF16095">
    <property type="entry name" value="COR-A"/>
    <property type="match status" value="1"/>
</dbReference>
<feature type="domain" description="COR" evidence="2">
    <location>
        <begin position="177"/>
        <end position="325"/>
    </location>
</feature>
<accession>A0A9W9YRN0</accession>
<keyword evidence="1" id="KW-0677">Repeat</keyword>
<dbReference type="AlphaFoldDB" id="A0A9W9YRN0"/>
<reference evidence="3" key="1">
    <citation type="submission" date="2023-01" db="EMBL/GenBank/DDBJ databases">
        <title>Genome assembly of the deep-sea coral Lophelia pertusa.</title>
        <authorList>
            <person name="Herrera S."/>
            <person name="Cordes E."/>
        </authorList>
    </citation>
    <scope>NUCLEOTIDE SEQUENCE</scope>
    <source>
        <strain evidence="3">USNM1676648</strain>
        <tissue evidence="3">Polyp</tissue>
    </source>
</reference>
<dbReference type="Proteomes" id="UP001163046">
    <property type="component" value="Unassembled WGS sequence"/>
</dbReference>
<dbReference type="Pfam" id="PF08477">
    <property type="entry name" value="Roc"/>
    <property type="match status" value="1"/>
</dbReference>
<comment type="caution">
    <text evidence="3">The sequence shown here is derived from an EMBL/GenBank/DDBJ whole genome shotgun (WGS) entry which is preliminary data.</text>
</comment>
<dbReference type="SUPFAM" id="SSF52540">
    <property type="entry name" value="P-loop containing nucleoside triphosphate hydrolases"/>
    <property type="match status" value="1"/>
</dbReference>
<evidence type="ECO:0000313" key="4">
    <source>
        <dbReference type="Proteomes" id="UP001163046"/>
    </source>
</evidence>
<proteinExistence type="predicted"/>
<evidence type="ECO:0000259" key="2">
    <source>
        <dbReference type="Pfam" id="PF16095"/>
    </source>
</evidence>
<dbReference type="EMBL" id="MU827304">
    <property type="protein sequence ID" value="KAJ7365026.1"/>
    <property type="molecule type" value="Genomic_DNA"/>
</dbReference>